<organism evidence="1 2">
    <name type="scientific">Colletotrichum truncatum</name>
    <name type="common">Anthracnose fungus</name>
    <name type="synonym">Colletotrichum capsici</name>
    <dbReference type="NCBI Taxonomy" id="5467"/>
    <lineage>
        <taxon>Eukaryota</taxon>
        <taxon>Fungi</taxon>
        <taxon>Dikarya</taxon>
        <taxon>Ascomycota</taxon>
        <taxon>Pezizomycotina</taxon>
        <taxon>Sordariomycetes</taxon>
        <taxon>Hypocreomycetidae</taxon>
        <taxon>Glomerellales</taxon>
        <taxon>Glomerellaceae</taxon>
        <taxon>Colletotrichum</taxon>
        <taxon>Colletotrichum truncatum species complex</taxon>
    </lineage>
</organism>
<evidence type="ECO:0000313" key="1">
    <source>
        <dbReference type="EMBL" id="KAL0939735.1"/>
    </source>
</evidence>
<gene>
    <name evidence="1" type="ORF">CTRU02_206345</name>
</gene>
<comment type="caution">
    <text evidence="1">The sequence shown here is derived from an EMBL/GenBank/DDBJ whole genome shotgun (WGS) entry which is preliminary data.</text>
</comment>
<dbReference type="Proteomes" id="UP000805649">
    <property type="component" value="Unassembled WGS sequence"/>
</dbReference>
<accession>A0ACC3Z6X3</accession>
<sequence length="457" mass="52283">MSSPESRNKHRRSHRKSRLGCQQCKRRKIKCDEARPSCLNCVRRDEDCSFALEPEDRGSRSEGCSCKCLGCHPSSSNANQRHDLSSTNSPDTQMDQVGCNSKTLEMRETLLEQSAKLDAMSRRLTSMENLILQSSRPETSQPALSYTDMELLHHFFSMTVPTVAMDDQAYEFWSIRLPEIGFAHPHVLHLMLAFAALHKARLYPYQRDSLVIQSQRHYNLGVRGSTEMLKDINDDNYEFVHASATLIGLINLAIGPRPGEYIAFSECNDISFLSLLRGVRAIRSHKEHLSTADSVSSGSFNPMTPQTPSAEAQLLYDCKVHLRHIRRLIREIPDLKLQSSYLVALEDLEQFFLRAHGASPEAPNALVQIDTAHRATPLGWLYRISDDFLSQIQIKHPLALAMLYLFCVVLKELELGWPAEGWAEHIMSGIWESIRMEDRHLIRWPMNRMKWEPVERQ</sequence>
<name>A0ACC3Z6X3_COLTU</name>
<evidence type="ECO:0000313" key="2">
    <source>
        <dbReference type="Proteomes" id="UP000805649"/>
    </source>
</evidence>
<keyword evidence="2" id="KW-1185">Reference proteome</keyword>
<proteinExistence type="predicted"/>
<reference evidence="1 2" key="1">
    <citation type="journal article" date="2020" name="Phytopathology">
        <title>Genome Sequence Resources of Colletotrichum truncatum, C. plurivorum, C. musicola, and C. sojae: Four Species Pathogenic to Soybean (Glycine max).</title>
        <authorList>
            <person name="Rogerio F."/>
            <person name="Boufleur T.R."/>
            <person name="Ciampi-Guillardi M."/>
            <person name="Sukno S.A."/>
            <person name="Thon M.R."/>
            <person name="Massola Junior N.S."/>
            <person name="Baroncelli R."/>
        </authorList>
    </citation>
    <scope>NUCLEOTIDE SEQUENCE [LARGE SCALE GENOMIC DNA]</scope>
    <source>
        <strain evidence="1 2">CMES1059</strain>
    </source>
</reference>
<protein>
    <submittedName>
        <fullName evidence="1">C6 finger domain protein</fullName>
    </submittedName>
</protein>
<dbReference type="EMBL" id="VUJX02000003">
    <property type="protein sequence ID" value="KAL0939735.1"/>
    <property type="molecule type" value="Genomic_DNA"/>
</dbReference>